<evidence type="ECO:0000256" key="1">
    <source>
        <dbReference type="SAM" id="MobiDB-lite"/>
    </source>
</evidence>
<dbReference type="Proteomes" id="UP001147752">
    <property type="component" value="Unassembled WGS sequence"/>
</dbReference>
<gene>
    <name evidence="2" type="ORF">N7517_006354</name>
</gene>
<protein>
    <submittedName>
        <fullName evidence="2">Uncharacterized protein</fullName>
    </submittedName>
</protein>
<evidence type="ECO:0000313" key="2">
    <source>
        <dbReference type="EMBL" id="KAJ5374348.1"/>
    </source>
</evidence>
<evidence type="ECO:0000313" key="3">
    <source>
        <dbReference type="Proteomes" id="UP001147752"/>
    </source>
</evidence>
<accession>A0A9W9V9X5</accession>
<feature type="region of interest" description="Disordered" evidence="1">
    <location>
        <begin position="1"/>
        <end position="66"/>
    </location>
</feature>
<feature type="compositionally biased region" description="Polar residues" evidence="1">
    <location>
        <begin position="8"/>
        <end position="21"/>
    </location>
</feature>
<keyword evidence="3" id="KW-1185">Reference proteome</keyword>
<organism evidence="2 3">
    <name type="scientific">Penicillium concentricum</name>
    <dbReference type="NCBI Taxonomy" id="293559"/>
    <lineage>
        <taxon>Eukaryota</taxon>
        <taxon>Fungi</taxon>
        <taxon>Dikarya</taxon>
        <taxon>Ascomycota</taxon>
        <taxon>Pezizomycotina</taxon>
        <taxon>Eurotiomycetes</taxon>
        <taxon>Eurotiomycetidae</taxon>
        <taxon>Eurotiales</taxon>
        <taxon>Aspergillaceae</taxon>
        <taxon>Penicillium</taxon>
    </lineage>
</organism>
<dbReference type="RefSeq" id="XP_056580334.1">
    <property type="nucleotide sequence ID" value="XM_056724084.1"/>
</dbReference>
<comment type="caution">
    <text evidence="2">The sequence shown here is derived from an EMBL/GenBank/DDBJ whole genome shotgun (WGS) entry which is preliminary data.</text>
</comment>
<feature type="compositionally biased region" description="Polar residues" evidence="1">
    <location>
        <begin position="140"/>
        <end position="159"/>
    </location>
</feature>
<feature type="region of interest" description="Disordered" evidence="1">
    <location>
        <begin position="108"/>
        <end position="163"/>
    </location>
</feature>
<name>A0A9W9V9X5_9EURO</name>
<feature type="compositionally biased region" description="Polar residues" evidence="1">
    <location>
        <begin position="45"/>
        <end position="61"/>
    </location>
</feature>
<dbReference type="GeneID" id="81463267"/>
<feature type="region of interest" description="Disordered" evidence="1">
    <location>
        <begin position="214"/>
        <end position="254"/>
    </location>
</feature>
<reference evidence="2" key="2">
    <citation type="journal article" date="2023" name="IMA Fungus">
        <title>Comparative genomic study of the Penicillium genus elucidates a diverse pangenome and 15 lateral gene transfer events.</title>
        <authorList>
            <person name="Petersen C."/>
            <person name="Sorensen T."/>
            <person name="Nielsen M.R."/>
            <person name="Sondergaard T.E."/>
            <person name="Sorensen J.L."/>
            <person name="Fitzpatrick D.A."/>
            <person name="Frisvad J.C."/>
            <person name="Nielsen K.L."/>
        </authorList>
    </citation>
    <scope>NUCLEOTIDE SEQUENCE</scope>
    <source>
        <strain evidence="2">IBT 3081</strain>
    </source>
</reference>
<dbReference type="AlphaFoldDB" id="A0A9W9V9X5"/>
<dbReference type="OrthoDB" id="4355577at2759"/>
<proteinExistence type="predicted"/>
<reference evidence="2" key="1">
    <citation type="submission" date="2022-12" db="EMBL/GenBank/DDBJ databases">
        <authorList>
            <person name="Petersen C."/>
        </authorList>
    </citation>
    <scope>NUCLEOTIDE SEQUENCE</scope>
    <source>
        <strain evidence="2">IBT 3081</strain>
    </source>
</reference>
<dbReference type="EMBL" id="JAPZBT010000002">
    <property type="protein sequence ID" value="KAJ5374348.1"/>
    <property type="molecule type" value="Genomic_DNA"/>
</dbReference>
<sequence length="323" mass="36019">MPEETSDSEASPQLSAMSELTSDFEVLPQRSAMPDKTRRSKILPQHSTIPEQNGHSESSLQRPPIPEGNRWCYTCNKEKPTDSFRAPKASGKEFYKPCEACRTKFRNEQTKNTQRSRAKRAKRDGGRVRPYYLPEPPPQANTHLSDSQTGNISENTKAGPTTAMPEQLNHVHANSGHRSCVTIAPPVVETSPQSTTTTTVITFSTTIVSTNVIETPSKPAENAKSAQDYPQEVKEEDLESLSSGPGSELKSEISGSSNQRPEFFGCLHCEKLLPWPLAALHICLLCIREWKWCVKGAHNQAKVNFLWDDIEHDECYVCYFAGI</sequence>